<evidence type="ECO:0000256" key="6">
    <source>
        <dbReference type="ARBA" id="ARBA00023136"/>
    </source>
</evidence>
<dbReference type="GO" id="GO:0005886">
    <property type="term" value="C:plasma membrane"/>
    <property type="evidence" value="ECO:0007669"/>
    <property type="project" value="UniProtKB-SubCell"/>
</dbReference>
<feature type="transmembrane region" description="Helical" evidence="7">
    <location>
        <begin position="71"/>
        <end position="94"/>
    </location>
</feature>
<keyword evidence="5 7" id="KW-1133">Transmembrane helix</keyword>
<keyword evidence="6 7" id="KW-0472">Membrane</keyword>
<feature type="domain" description="ABC transmembrane type-1" evidence="8">
    <location>
        <begin position="63"/>
        <end position="247"/>
    </location>
</feature>
<evidence type="ECO:0000313" key="10">
    <source>
        <dbReference type="Proteomes" id="UP000189733"/>
    </source>
</evidence>
<gene>
    <name evidence="9" type="ORF">SAMN02745702_00937</name>
</gene>
<accession>A0A1T4VSX3</accession>
<comment type="subcellular location">
    <subcellularLocation>
        <location evidence="1 7">Cell membrane</location>
        <topology evidence="1 7">Multi-pass membrane protein</topology>
    </subcellularLocation>
</comment>
<reference evidence="9 10" key="1">
    <citation type="submission" date="2017-02" db="EMBL/GenBank/DDBJ databases">
        <authorList>
            <person name="Peterson S.W."/>
        </authorList>
    </citation>
    <scope>NUCLEOTIDE SEQUENCE [LARGE SCALE GENOMIC DNA]</scope>
    <source>
        <strain evidence="9 10">DSM 18034</strain>
    </source>
</reference>
<dbReference type="GO" id="GO:0055085">
    <property type="term" value="P:transmembrane transport"/>
    <property type="evidence" value="ECO:0007669"/>
    <property type="project" value="InterPro"/>
</dbReference>
<dbReference type="PANTHER" id="PTHR30151:SF0">
    <property type="entry name" value="ABC TRANSPORTER PERMEASE PROTEIN MJ0413-RELATED"/>
    <property type="match status" value="1"/>
</dbReference>
<evidence type="ECO:0000256" key="5">
    <source>
        <dbReference type="ARBA" id="ARBA00022989"/>
    </source>
</evidence>
<dbReference type="STRING" id="1121442.SAMN02745702_00937"/>
<dbReference type="CDD" id="cd06261">
    <property type="entry name" value="TM_PBP2"/>
    <property type="match status" value="1"/>
</dbReference>
<keyword evidence="3" id="KW-1003">Cell membrane</keyword>
<evidence type="ECO:0000256" key="3">
    <source>
        <dbReference type="ARBA" id="ARBA00022475"/>
    </source>
</evidence>
<organism evidence="9 10">
    <name type="scientific">Desulfobaculum bizertense DSM 18034</name>
    <dbReference type="NCBI Taxonomy" id="1121442"/>
    <lineage>
        <taxon>Bacteria</taxon>
        <taxon>Pseudomonadati</taxon>
        <taxon>Thermodesulfobacteriota</taxon>
        <taxon>Desulfovibrionia</taxon>
        <taxon>Desulfovibrionales</taxon>
        <taxon>Desulfovibrionaceae</taxon>
        <taxon>Desulfobaculum</taxon>
    </lineage>
</organism>
<name>A0A1T4VSX3_9BACT</name>
<dbReference type="AlphaFoldDB" id="A0A1T4VSX3"/>
<keyword evidence="2 7" id="KW-0813">Transport</keyword>
<evidence type="ECO:0000256" key="1">
    <source>
        <dbReference type="ARBA" id="ARBA00004651"/>
    </source>
</evidence>
<dbReference type="Proteomes" id="UP000189733">
    <property type="component" value="Unassembled WGS sequence"/>
</dbReference>
<sequence>MAQPSSILSSRSQIMHKSLPRLCALFVLLAGWTLASQLAGELLVPGPLTVFQHLTALSVLPDFWETLLITAWRLALGLGLATGAALLLGLAAGASPHILRFSSPFISTIQSCPPVVWLTLLMVWAGTGTIIPVGVLFAALFPPLFITVTQGRLSLDRRLLAMAKVYAIPKHRQLVQLIIPGTFPHLVSGLSHALTAGWKAVAVAEFLGAGTGIGAKMFWAYRMLDMEELFAWTLVLIFLGACVELGPVSQLRSWAQKYTSRTRDQHND</sequence>
<evidence type="ECO:0000259" key="8">
    <source>
        <dbReference type="PROSITE" id="PS50928"/>
    </source>
</evidence>
<proteinExistence type="inferred from homology"/>
<feature type="transmembrane region" description="Helical" evidence="7">
    <location>
        <begin position="115"/>
        <end position="141"/>
    </location>
</feature>
<dbReference type="EMBL" id="FUYA01000002">
    <property type="protein sequence ID" value="SKA68037.1"/>
    <property type="molecule type" value="Genomic_DNA"/>
</dbReference>
<dbReference type="PROSITE" id="PS50928">
    <property type="entry name" value="ABC_TM1"/>
    <property type="match status" value="1"/>
</dbReference>
<evidence type="ECO:0000256" key="2">
    <source>
        <dbReference type="ARBA" id="ARBA00022448"/>
    </source>
</evidence>
<dbReference type="InterPro" id="IPR035906">
    <property type="entry name" value="MetI-like_sf"/>
</dbReference>
<keyword evidence="4 7" id="KW-0812">Transmembrane</keyword>
<comment type="similarity">
    <text evidence="7">Belongs to the binding-protein-dependent transport system permease family.</text>
</comment>
<protein>
    <submittedName>
        <fullName evidence="9">NitT/TauT family transport system permease protein</fullName>
    </submittedName>
</protein>
<dbReference type="PANTHER" id="PTHR30151">
    <property type="entry name" value="ALKANE SULFONATE ABC TRANSPORTER-RELATED, MEMBRANE SUBUNIT"/>
    <property type="match status" value="1"/>
</dbReference>
<evidence type="ECO:0000256" key="4">
    <source>
        <dbReference type="ARBA" id="ARBA00022692"/>
    </source>
</evidence>
<dbReference type="SUPFAM" id="SSF161098">
    <property type="entry name" value="MetI-like"/>
    <property type="match status" value="1"/>
</dbReference>
<evidence type="ECO:0000313" key="9">
    <source>
        <dbReference type="EMBL" id="SKA68037.1"/>
    </source>
</evidence>
<keyword evidence="10" id="KW-1185">Reference proteome</keyword>
<feature type="transmembrane region" description="Helical" evidence="7">
    <location>
        <begin position="229"/>
        <end position="248"/>
    </location>
</feature>
<dbReference type="Pfam" id="PF00528">
    <property type="entry name" value="BPD_transp_1"/>
    <property type="match status" value="1"/>
</dbReference>
<dbReference type="Gene3D" id="1.10.3720.10">
    <property type="entry name" value="MetI-like"/>
    <property type="match status" value="1"/>
</dbReference>
<dbReference type="InterPro" id="IPR000515">
    <property type="entry name" value="MetI-like"/>
</dbReference>
<evidence type="ECO:0000256" key="7">
    <source>
        <dbReference type="RuleBase" id="RU363032"/>
    </source>
</evidence>